<dbReference type="EC" id="3.4.11.18" evidence="1"/>
<keyword evidence="1" id="KW-0031">Aminopeptidase</keyword>
<organism evidence="1 2">
    <name type="scientific">Marasmius tenuissimus</name>
    <dbReference type="NCBI Taxonomy" id="585030"/>
    <lineage>
        <taxon>Eukaryota</taxon>
        <taxon>Fungi</taxon>
        <taxon>Dikarya</taxon>
        <taxon>Basidiomycota</taxon>
        <taxon>Agaricomycotina</taxon>
        <taxon>Agaricomycetes</taxon>
        <taxon>Agaricomycetidae</taxon>
        <taxon>Agaricales</taxon>
        <taxon>Marasmiineae</taxon>
        <taxon>Marasmiaceae</taxon>
        <taxon>Marasmius</taxon>
    </lineage>
</organism>
<evidence type="ECO:0000313" key="2">
    <source>
        <dbReference type="Proteomes" id="UP001437256"/>
    </source>
</evidence>
<dbReference type="GO" id="GO:0004239">
    <property type="term" value="F:initiator methionyl aminopeptidase activity"/>
    <property type="evidence" value="ECO:0007669"/>
    <property type="project" value="UniProtKB-EC"/>
</dbReference>
<keyword evidence="1" id="KW-0645">Protease</keyword>
<name>A0ABR3A044_9AGAR</name>
<proteinExistence type="predicted"/>
<dbReference type="InterPro" id="IPR036005">
    <property type="entry name" value="Creatinase/aminopeptidase-like"/>
</dbReference>
<gene>
    <name evidence="1" type="primary">fma1_2</name>
    <name evidence="1" type="ORF">AAF712_006277</name>
</gene>
<dbReference type="Proteomes" id="UP001437256">
    <property type="component" value="Unassembled WGS sequence"/>
</dbReference>
<comment type="caution">
    <text evidence="1">The sequence shown here is derived from an EMBL/GenBank/DDBJ whole genome shotgun (WGS) entry which is preliminary data.</text>
</comment>
<keyword evidence="2" id="KW-1185">Reference proteome</keyword>
<dbReference type="Gene3D" id="3.90.230.10">
    <property type="entry name" value="Creatinase/methionine aminopeptidase superfamily"/>
    <property type="match status" value="1"/>
</dbReference>
<dbReference type="EMBL" id="JBBXMP010000033">
    <property type="protein sequence ID" value="KAL0066674.1"/>
    <property type="molecule type" value="Genomic_DNA"/>
</dbReference>
<evidence type="ECO:0000313" key="1">
    <source>
        <dbReference type="EMBL" id="KAL0066674.1"/>
    </source>
</evidence>
<protein>
    <submittedName>
        <fullName evidence="1">Methionine aminopeptidase 1</fullName>
        <ecNumber evidence="1">3.4.11.18</ecNumber>
    </submittedName>
</protein>
<accession>A0ABR3A044</accession>
<sequence>MVNFGPNWGDVHWPDNWTATTVDGKRSAQFEETLLSFKGIAGFYILRNSPSAGCFASKPQIDEDGFTRAEAELFNIQETSLPLDPQSLQSRVQPLSAFLITMFSFRNVPLYLLAALAGTSVTFAAPTIQDVEARCDYHCQAYSHPVPVIIADIHAQIGPKCDEITAMTTITADIVGPIVADITAIIDGATAQVQAYVDAGVEVDIALSATVGGGVAVSVDVLVDLLVSLCGAIVAVIQVVLRLVVQVELSACIQICASLAVSLAAFLRVCGSLAIGLNVALAAQITVFAQLCVQLGVKAAIDFLGLNLDLGVGIGIGINL</sequence>
<reference evidence="1 2" key="1">
    <citation type="submission" date="2024-05" db="EMBL/GenBank/DDBJ databases">
        <title>A draft genome resource for the thread blight pathogen Marasmius tenuissimus strain MS-2.</title>
        <authorList>
            <person name="Yulfo-Soto G.E."/>
            <person name="Baruah I.K."/>
            <person name="Amoako-Attah I."/>
            <person name="Bukari Y."/>
            <person name="Meinhardt L.W."/>
            <person name="Bailey B.A."/>
            <person name="Cohen S.P."/>
        </authorList>
    </citation>
    <scope>NUCLEOTIDE SEQUENCE [LARGE SCALE GENOMIC DNA]</scope>
    <source>
        <strain evidence="1 2">MS-2</strain>
    </source>
</reference>
<keyword evidence="1" id="KW-0378">Hydrolase</keyword>